<accession>A0A0F5FXL5</accession>
<keyword evidence="1" id="KW-1133">Transmembrane helix</keyword>
<gene>
    <name evidence="2" type="ORF">VE25_04615</name>
</gene>
<keyword evidence="1" id="KW-0472">Membrane</keyword>
<dbReference type="AlphaFoldDB" id="A0A0F5FXL5"/>
<sequence>MQQDGHDDKAVVGNTHLHAPNLDDRKTIWSRWPWGVTALAVIVAGWAGVYLLWNGIVFLFTL</sequence>
<name>A0A0F5FXL5_9HYPH</name>
<keyword evidence="1" id="KW-0812">Transmembrane</keyword>
<dbReference type="PATRIC" id="fig|443610.3.peg.3412"/>
<evidence type="ECO:0000256" key="1">
    <source>
        <dbReference type="SAM" id="Phobius"/>
    </source>
</evidence>
<dbReference type="RefSeq" id="WP_046107427.1">
    <property type="nucleotide sequence ID" value="NZ_JZEX01000055.1"/>
</dbReference>
<comment type="caution">
    <text evidence="2">The sequence shown here is derived from an EMBL/GenBank/DDBJ whole genome shotgun (WGS) entry which is preliminary data.</text>
</comment>
<dbReference type="Proteomes" id="UP000033632">
    <property type="component" value="Unassembled WGS sequence"/>
</dbReference>
<evidence type="ECO:0000313" key="3">
    <source>
        <dbReference type="Proteomes" id="UP000033632"/>
    </source>
</evidence>
<dbReference type="OrthoDB" id="7951104at2"/>
<keyword evidence="3" id="KW-1185">Reference proteome</keyword>
<dbReference type="EMBL" id="JZEX01000055">
    <property type="protein sequence ID" value="KKB12932.1"/>
    <property type="molecule type" value="Genomic_DNA"/>
</dbReference>
<reference evidence="2 3" key="1">
    <citation type="submission" date="2015-03" db="EMBL/GenBank/DDBJ databases">
        <authorList>
            <person name="Hassan Y.I."/>
            <person name="Lepp D."/>
            <person name="Li X.-Z."/>
            <person name="Zhou T."/>
        </authorList>
    </citation>
    <scope>NUCLEOTIDE SEQUENCE [LARGE SCALE GENOMIC DNA]</scope>
    <source>
        <strain evidence="2 3">BD-c194</strain>
    </source>
</reference>
<evidence type="ECO:0000313" key="2">
    <source>
        <dbReference type="EMBL" id="KKB12932.1"/>
    </source>
</evidence>
<organism evidence="2 3">
    <name type="scientific">Devosia geojensis</name>
    <dbReference type="NCBI Taxonomy" id="443610"/>
    <lineage>
        <taxon>Bacteria</taxon>
        <taxon>Pseudomonadati</taxon>
        <taxon>Pseudomonadota</taxon>
        <taxon>Alphaproteobacteria</taxon>
        <taxon>Hyphomicrobiales</taxon>
        <taxon>Devosiaceae</taxon>
        <taxon>Devosia</taxon>
    </lineage>
</organism>
<protein>
    <submittedName>
        <fullName evidence="2">Uncharacterized protein</fullName>
    </submittedName>
</protein>
<feature type="transmembrane region" description="Helical" evidence="1">
    <location>
        <begin position="32"/>
        <end position="60"/>
    </location>
</feature>
<proteinExistence type="predicted"/>